<sequence>MLAVRGLERIIDTWFGCHQYSNQSVSELRWAESLGIRLLELLSQVHRVDSVSSAGILDSTSIKKANSEPLSRHGDPTKKSSGPQAEVSTSVSRQNSGPLPPVLPTTGLVTSGPIFS</sequence>
<evidence type="ECO:0000313" key="3">
    <source>
        <dbReference type="Proteomes" id="UP000325577"/>
    </source>
</evidence>
<evidence type="ECO:0000313" key="2">
    <source>
        <dbReference type="EMBL" id="KAA8550022.1"/>
    </source>
</evidence>
<gene>
    <name evidence="2" type="ORF">F0562_001706</name>
</gene>
<feature type="region of interest" description="Disordered" evidence="1">
    <location>
        <begin position="62"/>
        <end position="116"/>
    </location>
</feature>
<dbReference type="EMBL" id="CM018031">
    <property type="protein sequence ID" value="KAA8550022.1"/>
    <property type="molecule type" value="Genomic_DNA"/>
</dbReference>
<dbReference type="Proteomes" id="UP000325577">
    <property type="component" value="Linkage Group LG0"/>
</dbReference>
<protein>
    <submittedName>
        <fullName evidence="2">Uncharacterized protein</fullName>
    </submittedName>
</protein>
<keyword evidence="3" id="KW-1185">Reference proteome</keyword>
<name>A0A5J5C7U1_9ASTE</name>
<proteinExistence type="predicted"/>
<feature type="compositionally biased region" description="Polar residues" evidence="1">
    <location>
        <begin position="79"/>
        <end position="96"/>
    </location>
</feature>
<reference evidence="2 3" key="1">
    <citation type="submission" date="2019-09" db="EMBL/GenBank/DDBJ databases">
        <title>A chromosome-level genome assembly of the Chinese tupelo Nyssa sinensis.</title>
        <authorList>
            <person name="Yang X."/>
            <person name="Kang M."/>
            <person name="Yang Y."/>
            <person name="Xiong H."/>
            <person name="Wang M."/>
            <person name="Zhang Z."/>
            <person name="Wang Z."/>
            <person name="Wu H."/>
            <person name="Ma T."/>
            <person name="Liu J."/>
            <person name="Xi Z."/>
        </authorList>
    </citation>
    <scope>NUCLEOTIDE SEQUENCE [LARGE SCALE GENOMIC DNA]</scope>
    <source>
        <strain evidence="2">J267</strain>
        <tissue evidence="2">Leaf</tissue>
    </source>
</reference>
<evidence type="ECO:0000256" key="1">
    <source>
        <dbReference type="SAM" id="MobiDB-lite"/>
    </source>
</evidence>
<organism evidence="2 3">
    <name type="scientific">Nyssa sinensis</name>
    <dbReference type="NCBI Taxonomy" id="561372"/>
    <lineage>
        <taxon>Eukaryota</taxon>
        <taxon>Viridiplantae</taxon>
        <taxon>Streptophyta</taxon>
        <taxon>Embryophyta</taxon>
        <taxon>Tracheophyta</taxon>
        <taxon>Spermatophyta</taxon>
        <taxon>Magnoliopsida</taxon>
        <taxon>eudicotyledons</taxon>
        <taxon>Gunneridae</taxon>
        <taxon>Pentapetalae</taxon>
        <taxon>asterids</taxon>
        <taxon>Cornales</taxon>
        <taxon>Nyssaceae</taxon>
        <taxon>Nyssa</taxon>
    </lineage>
</organism>
<accession>A0A5J5C7U1</accession>
<dbReference type="AlphaFoldDB" id="A0A5J5C7U1"/>